<dbReference type="Proteomes" id="UP000248706">
    <property type="component" value="Unassembled WGS sequence"/>
</dbReference>
<reference evidence="3 4" key="1">
    <citation type="submission" date="2016-08" db="EMBL/GenBank/DDBJ databases">
        <title>Analysis of Carbohydrate Active Enzymes in Thermogemmatispora T81 Reveals Carbohydrate Degradation Ability.</title>
        <authorList>
            <person name="Tomazini A."/>
            <person name="Lal S."/>
            <person name="Stott M."/>
            <person name="Henrissat B."/>
            <person name="Polikarpov I."/>
            <person name="Sparling R."/>
            <person name="Levin D.B."/>
        </authorList>
    </citation>
    <scope>NUCLEOTIDE SEQUENCE [LARGE SCALE GENOMIC DNA]</scope>
    <source>
        <strain evidence="3 4">T81</strain>
    </source>
</reference>
<dbReference type="EMBL" id="MCIF01000002">
    <property type="protein sequence ID" value="RAQ95998.1"/>
    <property type="molecule type" value="Genomic_DNA"/>
</dbReference>
<evidence type="ECO:0000256" key="1">
    <source>
        <dbReference type="ARBA" id="ARBA00007125"/>
    </source>
</evidence>
<dbReference type="OrthoDB" id="3034217at2"/>
<name>A0A328VE18_9CHLR</name>
<dbReference type="InterPro" id="IPR003695">
    <property type="entry name" value="Ppx_GppA_N"/>
</dbReference>
<comment type="similarity">
    <text evidence="1">Belongs to the GppA/Ppx family.</text>
</comment>
<sequence>MGAESRPIRAAIDIGSNTIHLVVARCWPDRLDILADELDLTRLGESVNASGAISEEKIEQALAVIAHYVALARRLGAETILLIATEAIRRASNRENFLERIEQQVALPVALISGEAEAVLTFYGATYELYHTGRAPLDLGVVDLGGGSTELVTAHDGRITWRCSLPIGSGWLLDRYLTSDPPTRQERATARAFLRDYLQALSIPYYPPVLVATGGSANSLWLLAERAFGLPSHQRSLSGDDLAQCEGLLAALSASEIAERYSQPYKRARILPAGALILRSLLARLGLDQLLISPHGIREGALLAYERYGPAWLHEVERQGAVGDQDRTLDQQQVTEGASPDSFLAYGRRLLTERLEKMLSWRRLLLKEADEEAIHKMRVASRRLRAALDAYQGYLEPVAFKKLYRRLKKTAALLGTVRDSDVLLLNLQALLTEAETDDRPALLWLLAVLEEQRGQQVAVLEKHLRELDGEALRAQLLACFAEEEC</sequence>
<dbReference type="PROSITE" id="PS51708">
    <property type="entry name" value="CHAD"/>
    <property type="match status" value="1"/>
</dbReference>
<dbReference type="Pfam" id="PF02541">
    <property type="entry name" value="Ppx-GppA"/>
    <property type="match status" value="1"/>
</dbReference>
<dbReference type="PANTHER" id="PTHR30005:SF0">
    <property type="entry name" value="RETROGRADE REGULATION PROTEIN 2"/>
    <property type="match status" value="1"/>
</dbReference>
<comment type="caution">
    <text evidence="3">The sequence shown here is derived from an EMBL/GenBank/DDBJ whole genome shotgun (WGS) entry which is preliminary data.</text>
</comment>
<dbReference type="PANTHER" id="PTHR30005">
    <property type="entry name" value="EXOPOLYPHOSPHATASE"/>
    <property type="match status" value="1"/>
</dbReference>
<dbReference type="Gene3D" id="1.40.20.10">
    <property type="entry name" value="CHAD domain"/>
    <property type="match status" value="1"/>
</dbReference>
<proteinExistence type="inferred from homology"/>
<keyword evidence="4" id="KW-1185">Reference proteome</keyword>
<gene>
    <name evidence="3" type="ORF">A4R35_10670</name>
</gene>
<dbReference type="Gene3D" id="3.30.420.150">
    <property type="entry name" value="Exopolyphosphatase. Domain 2"/>
    <property type="match status" value="1"/>
</dbReference>
<evidence type="ECO:0000313" key="3">
    <source>
        <dbReference type="EMBL" id="RAQ95998.1"/>
    </source>
</evidence>
<feature type="domain" description="CHAD" evidence="2">
    <location>
        <begin position="340"/>
        <end position="485"/>
    </location>
</feature>
<dbReference type="InterPro" id="IPR038186">
    <property type="entry name" value="CHAD_dom_sf"/>
</dbReference>
<dbReference type="CDD" id="cd24056">
    <property type="entry name" value="ASKHA_NBD_MtPPX1-like"/>
    <property type="match status" value="1"/>
</dbReference>
<dbReference type="Gene3D" id="3.30.420.40">
    <property type="match status" value="1"/>
</dbReference>
<evidence type="ECO:0000259" key="2">
    <source>
        <dbReference type="PROSITE" id="PS51708"/>
    </source>
</evidence>
<accession>A0A328VE18</accession>
<organism evidence="3 4">
    <name type="scientific">Thermogemmatispora tikiterensis</name>
    <dbReference type="NCBI Taxonomy" id="1825093"/>
    <lineage>
        <taxon>Bacteria</taxon>
        <taxon>Bacillati</taxon>
        <taxon>Chloroflexota</taxon>
        <taxon>Ktedonobacteria</taxon>
        <taxon>Thermogemmatisporales</taxon>
        <taxon>Thermogemmatisporaceae</taxon>
        <taxon>Thermogemmatispora</taxon>
    </lineage>
</organism>
<dbReference type="GO" id="GO:0016462">
    <property type="term" value="F:pyrophosphatase activity"/>
    <property type="evidence" value="ECO:0007669"/>
    <property type="project" value="TreeGrafter"/>
</dbReference>
<dbReference type="Pfam" id="PF05235">
    <property type="entry name" value="CHAD"/>
    <property type="match status" value="1"/>
</dbReference>
<protein>
    <recommendedName>
        <fullName evidence="2">CHAD domain-containing protein</fullName>
    </recommendedName>
</protein>
<dbReference type="InterPro" id="IPR043129">
    <property type="entry name" value="ATPase_NBD"/>
</dbReference>
<dbReference type="SUPFAM" id="SSF53067">
    <property type="entry name" value="Actin-like ATPase domain"/>
    <property type="match status" value="2"/>
</dbReference>
<dbReference type="AlphaFoldDB" id="A0A328VE18"/>
<dbReference type="InterPro" id="IPR050273">
    <property type="entry name" value="GppA/Ppx_hydrolase"/>
</dbReference>
<evidence type="ECO:0000313" key="4">
    <source>
        <dbReference type="Proteomes" id="UP000248706"/>
    </source>
</evidence>
<dbReference type="InterPro" id="IPR007899">
    <property type="entry name" value="CHAD_dom"/>
</dbReference>